<reference evidence="2" key="2">
    <citation type="submission" date="2021-08" db="EMBL/GenBank/DDBJ databases">
        <authorList>
            <person name="Tani A."/>
            <person name="Ola A."/>
            <person name="Ogura Y."/>
            <person name="Katsura K."/>
            <person name="Hayashi T."/>
        </authorList>
    </citation>
    <scope>NUCLEOTIDE SEQUENCE</scope>
    <source>
        <strain evidence="2">JCM 32048</strain>
    </source>
</reference>
<organism evidence="2 3">
    <name type="scientific">Methylobacterium frigidaeris</name>
    <dbReference type="NCBI Taxonomy" id="2038277"/>
    <lineage>
        <taxon>Bacteria</taxon>
        <taxon>Pseudomonadati</taxon>
        <taxon>Pseudomonadota</taxon>
        <taxon>Alphaproteobacteria</taxon>
        <taxon>Hyphomicrobiales</taxon>
        <taxon>Methylobacteriaceae</taxon>
        <taxon>Methylobacterium</taxon>
    </lineage>
</organism>
<dbReference type="InterPro" id="IPR017818">
    <property type="entry name" value="Plasmid_partition_RepA"/>
</dbReference>
<dbReference type="Proteomes" id="UP001055286">
    <property type="component" value="Unassembled WGS sequence"/>
</dbReference>
<reference evidence="2" key="1">
    <citation type="journal article" date="2016" name="Front. Microbiol.">
        <title>Genome Sequence of the Piezophilic, Mesophilic Sulfate-Reducing Bacterium Desulfovibrio indicus J2T.</title>
        <authorList>
            <person name="Cao J."/>
            <person name="Maignien L."/>
            <person name="Shao Z."/>
            <person name="Alain K."/>
            <person name="Jebbar M."/>
        </authorList>
    </citation>
    <scope>NUCLEOTIDE SEQUENCE</scope>
    <source>
        <strain evidence="2">JCM 32048</strain>
    </source>
</reference>
<keyword evidence="3" id="KW-1185">Reference proteome</keyword>
<comment type="caution">
    <text evidence="2">The sequence shown here is derived from an EMBL/GenBank/DDBJ whole genome shotgun (WGS) entry which is preliminary data.</text>
</comment>
<feature type="domain" description="AAA" evidence="1">
    <location>
        <begin position="122"/>
        <end position="285"/>
    </location>
</feature>
<dbReference type="CDD" id="cd02042">
    <property type="entry name" value="ParAB_family"/>
    <property type="match status" value="1"/>
</dbReference>
<dbReference type="SUPFAM" id="SSF52540">
    <property type="entry name" value="P-loop containing nucleoside triphosphate hydrolases"/>
    <property type="match status" value="1"/>
</dbReference>
<dbReference type="AlphaFoldDB" id="A0AA37HGZ5"/>
<dbReference type="NCBIfam" id="TIGR03453">
    <property type="entry name" value="partition_RepA"/>
    <property type="match status" value="1"/>
</dbReference>
<sequence length="403" mass="43174">MSKAAESRIVGRKRASPAPFDAVIAAHAEALTRQLARAGGRFTPPAARRELRRFPTGEAARLIGITDAYLRQLILSDEALEPEKGPAGRRLFTLGQINDLRRRLARTRPGYLRHRRAGEHLQIIAVTTVKGRSGKTTAAAHLAQYLALQGFRVLAVDLDPQAALSGLFGCRPELDVGLSQTLYGAVRRDGAERPLTEILRPTHFPGIDLVPGHLELMACEHGALPENTVGRVAGALAGVSERYDVVVVDCSAQLGLLTLGALSAATGILVAVQPQMLDLAGMSGSLRMTADLLGAVLRDAGGEKRHDFLRYLVTRYEPNDGPQTQIVGLLRALFGEQVMTHAVPLSSAIAEAGAAGRTLYEAGRENSSRQAYDRTVEALDAVNAEIAGEIARAWGRPCWGRAA</sequence>
<dbReference type="PANTHER" id="PTHR13696:SF52">
    <property type="entry name" value="PARA FAMILY PROTEIN CT_582"/>
    <property type="match status" value="1"/>
</dbReference>
<proteinExistence type="predicted"/>
<dbReference type="EMBL" id="BPQJ01000043">
    <property type="protein sequence ID" value="GJD65609.1"/>
    <property type="molecule type" value="Genomic_DNA"/>
</dbReference>
<evidence type="ECO:0000313" key="3">
    <source>
        <dbReference type="Proteomes" id="UP001055286"/>
    </source>
</evidence>
<dbReference type="InterPro" id="IPR027417">
    <property type="entry name" value="P-loop_NTPase"/>
</dbReference>
<dbReference type="PANTHER" id="PTHR13696">
    <property type="entry name" value="P-LOOP CONTAINING NUCLEOSIDE TRIPHOSPHATE HYDROLASE"/>
    <property type="match status" value="1"/>
</dbReference>
<dbReference type="RefSeq" id="WP_099899791.1">
    <property type="nucleotide sequence ID" value="NZ_BPQJ01000043.1"/>
</dbReference>
<evidence type="ECO:0000313" key="2">
    <source>
        <dbReference type="EMBL" id="GJD65609.1"/>
    </source>
</evidence>
<name>A0AA37HGZ5_9HYPH</name>
<protein>
    <recommendedName>
        <fullName evidence="1">AAA domain-containing protein</fullName>
    </recommendedName>
</protein>
<dbReference type="Gene3D" id="3.40.50.300">
    <property type="entry name" value="P-loop containing nucleotide triphosphate hydrolases"/>
    <property type="match status" value="1"/>
</dbReference>
<dbReference type="InterPro" id="IPR050678">
    <property type="entry name" value="DNA_Partitioning_ATPase"/>
</dbReference>
<dbReference type="InterPro" id="IPR025669">
    <property type="entry name" value="AAA_dom"/>
</dbReference>
<gene>
    <name evidence="2" type="ORF">MPEAHAMD_5804</name>
</gene>
<evidence type="ECO:0000259" key="1">
    <source>
        <dbReference type="Pfam" id="PF13614"/>
    </source>
</evidence>
<accession>A0AA37HGZ5</accession>
<dbReference type="Pfam" id="PF13614">
    <property type="entry name" value="AAA_31"/>
    <property type="match status" value="1"/>
</dbReference>